<evidence type="ECO:0000313" key="3">
    <source>
        <dbReference type="Proteomes" id="UP000076744"/>
    </source>
</evidence>
<dbReference type="AlphaFoldDB" id="A0A167LN83"/>
<reference evidence="2 3" key="1">
    <citation type="journal article" date="2016" name="Genome Biol. Evol.">
        <title>Divergent and convergent evolution of fungal pathogenicity.</title>
        <authorList>
            <person name="Shang Y."/>
            <person name="Xiao G."/>
            <person name="Zheng P."/>
            <person name="Cen K."/>
            <person name="Zhan S."/>
            <person name="Wang C."/>
        </authorList>
    </citation>
    <scope>NUCLEOTIDE SEQUENCE [LARGE SCALE GENOMIC DNA]</scope>
    <source>
        <strain evidence="2 3">ARSEF 2679</strain>
    </source>
</reference>
<evidence type="ECO:0000313" key="2">
    <source>
        <dbReference type="EMBL" id="OAA53289.1"/>
    </source>
</evidence>
<dbReference type="RefSeq" id="XP_018700342.1">
    <property type="nucleotide sequence ID" value="XM_018852506.1"/>
</dbReference>
<dbReference type="EMBL" id="AZHB01000037">
    <property type="protein sequence ID" value="OAA53289.1"/>
    <property type="molecule type" value="Genomic_DNA"/>
</dbReference>
<accession>A0A167LN83</accession>
<organism evidence="2 3">
    <name type="scientific">Cordyceps fumosorosea (strain ARSEF 2679)</name>
    <name type="common">Isaria fumosorosea</name>
    <dbReference type="NCBI Taxonomy" id="1081104"/>
    <lineage>
        <taxon>Eukaryota</taxon>
        <taxon>Fungi</taxon>
        <taxon>Dikarya</taxon>
        <taxon>Ascomycota</taxon>
        <taxon>Pezizomycotina</taxon>
        <taxon>Sordariomycetes</taxon>
        <taxon>Hypocreomycetidae</taxon>
        <taxon>Hypocreales</taxon>
        <taxon>Cordycipitaceae</taxon>
        <taxon>Cordyceps</taxon>
    </lineage>
</organism>
<feature type="domain" description="SRR1-like" evidence="1">
    <location>
        <begin position="163"/>
        <end position="298"/>
    </location>
</feature>
<dbReference type="Proteomes" id="UP000076744">
    <property type="component" value="Unassembled WGS sequence"/>
</dbReference>
<protein>
    <recommendedName>
        <fullName evidence="1">SRR1-like domain-containing protein</fullName>
    </recommendedName>
</protein>
<keyword evidence="3" id="KW-1185">Reference proteome</keyword>
<name>A0A167LN83_CORFA</name>
<proteinExistence type="predicted"/>
<dbReference type="GeneID" id="30025195"/>
<sequence length="313" mass="34995">MGNNISQPSRSRTELLEERLRKACAEHQRIQAIRGRSSKLIDENKKIIRAYIAAYESGKPFFARETIASLDQQLDAAREAGIPEGKDGIITLKDVVDREVSWPYITHPSVTNPNPHMNVPYPITVYWEKSEKPSGWRLSDLEEAFREHQESWNKSATCRSLIKILQESAAKLQMPIKKVVCFDLGGLDPRTLHGEFFDWMRRSATQHAAALTMAKTLSEAQGGVEAKCYTQDPAYTSVDEQLLAGLGFEVLGDPKGFLEVDESTLVFAVQPKMPVRQIVADLAKPAAMVWGKIEANRDGEISRDKIDEAVGRG</sequence>
<dbReference type="PANTHER" id="PTHR42080:SF3">
    <property type="entry name" value="SRR1-LIKE DOMAIN-CONTAINING PROTEIN"/>
    <property type="match status" value="1"/>
</dbReference>
<gene>
    <name evidence="2" type="ORF">ISF_08903</name>
</gene>
<dbReference type="OrthoDB" id="5230585at2759"/>
<evidence type="ECO:0000259" key="1">
    <source>
        <dbReference type="Pfam" id="PF07985"/>
    </source>
</evidence>
<dbReference type="PANTHER" id="PTHR42080">
    <property type="entry name" value="SRR1 DOMAIN-CONTAINING PROTEIN"/>
    <property type="match status" value="1"/>
</dbReference>
<dbReference type="Pfam" id="PF07985">
    <property type="entry name" value="SRR1"/>
    <property type="match status" value="1"/>
</dbReference>
<dbReference type="InterPro" id="IPR012942">
    <property type="entry name" value="SRR1-like"/>
</dbReference>
<comment type="caution">
    <text evidence="2">The sequence shown here is derived from an EMBL/GenBank/DDBJ whole genome shotgun (WGS) entry which is preliminary data.</text>
</comment>